<proteinExistence type="predicted"/>
<evidence type="ECO:0000313" key="1">
    <source>
        <dbReference type="EMBL" id="KAK9010955.1"/>
    </source>
</evidence>
<dbReference type="EMBL" id="JBBPBN010000023">
    <property type="protein sequence ID" value="KAK9010955.1"/>
    <property type="molecule type" value="Genomic_DNA"/>
</dbReference>
<reference evidence="1 2" key="1">
    <citation type="journal article" date="2024" name="G3 (Bethesda)">
        <title>Genome assembly of Hibiscus sabdariffa L. provides insights into metabolisms of medicinal natural products.</title>
        <authorList>
            <person name="Kim T."/>
        </authorList>
    </citation>
    <scope>NUCLEOTIDE SEQUENCE [LARGE SCALE GENOMIC DNA]</scope>
    <source>
        <strain evidence="1">TK-2024</strain>
        <tissue evidence="1">Old leaves</tissue>
    </source>
</reference>
<protein>
    <submittedName>
        <fullName evidence="1">Uncharacterized protein</fullName>
    </submittedName>
</protein>
<evidence type="ECO:0000313" key="2">
    <source>
        <dbReference type="Proteomes" id="UP001396334"/>
    </source>
</evidence>
<keyword evidence="2" id="KW-1185">Reference proteome</keyword>
<sequence length="95" mass="11014">MEPTTLATNQLIKAPDDGIIIVVQPLFYSFISQKLLKFLRSTKHYHKTKRETRQHEQSLSNASLSGFRLLSRNLDLTLHIESCLYSTFVSEIEFQ</sequence>
<gene>
    <name evidence="1" type="ORF">V6N11_043817</name>
</gene>
<organism evidence="1 2">
    <name type="scientific">Hibiscus sabdariffa</name>
    <name type="common">roselle</name>
    <dbReference type="NCBI Taxonomy" id="183260"/>
    <lineage>
        <taxon>Eukaryota</taxon>
        <taxon>Viridiplantae</taxon>
        <taxon>Streptophyta</taxon>
        <taxon>Embryophyta</taxon>
        <taxon>Tracheophyta</taxon>
        <taxon>Spermatophyta</taxon>
        <taxon>Magnoliopsida</taxon>
        <taxon>eudicotyledons</taxon>
        <taxon>Gunneridae</taxon>
        <taxon>Pentapetalae</taxon>
        <taxon>rosids</taxon>
        <taxon>malvids</taxon>
        <taxon>Malvales</taxon>
        <taxon>Malvaceae</taxon>
        <taxon>Malvoideae</taxon>
        <taxon>Hibiscus</taxon>
    </lineage>
</organism>
<name>A0ABR2RDP6_9ROSI</name>
<comment type="caution">
    <text evidence="1">The sequence shown here is derived from an EMBL/GenBank/DDBJ whole genome shotgun (WGS) entry which is preliminary data.</text>
</comment>
<dbReference type="Proteomes" id="UP001396334">
    <property type="component" value="Unassembled WGS sequence"/>
</dbReference>
<accession>A0ABR2RDP6</accession>